<proteinExistence type="predicted"/>
<accession>A0A0E9V5T8</accession>
<sequence length="20" mass="2213">MSPKNGVLLLLADFKNLLLI</sequence>
<reference evidence="1" key="2">
    <citation type="journal article" date="2015" name="Fish Shellfish Immunol.">
        <title>Early steps in the European eel (Anguilla anguilla)-Vibrio vulnificus interaction in the gills: Role of the RtxA13 toxin.</title>
        <authorList>
            <person name="Callol A."/>
            <person name="Pajuelo D."/>
            <person name="Ebbesson L."/>
            <person name="Teles M."/>
            <person name="MacKenzie S."/>
            <person name="Amaro C."/>
        </authorList>
    </citation>
    <scope>NUCLEOTIDE SEQUENCE</scope>
</reference>
<name>A0A0E9V5T8_ANGAN</name>
<organism evidence="1">
    <name type="scientific">Anguilla anguilla</name>
    <name type="common">European freshwater eel</name>
    <name type="synonym">Muraena anguilla</name>
    <dbReference type="NCBI Taxonomy" id="7936"/>
    <lineage>
        <taxon>Eukaryota</taxon>
        <taxon>Metazoa</taxon>
        <taxon>Chordata</taxon>
        <taxon>Craniata</taxon>
        <taxon>Vertebrata</taxon>
        <taxon>Euteleostomi</taxon>
        <taxon>Actinopterygii</taxon>
        <taxon>Neopterygii</taxon>
        <taxon>Teleostei</taxon>
        <taxon>Anguilliformes</taxon>
        <taxon>Anguillidae</taxon>
        <taxon>Anguilla</taxon>
    </lineage>
</organism>
<dbReference type="EMBL" id="GBXM01035777">
    <property type="protein sequence ID" value="JAH72800.1"/>
    <property type="molecule type" value="Transcribed_RNA"/>
</dbReference>
<dbReference type="AlphaFoldDB" id="A0A0E9V5T8"/>
<reference evidence="1" key="1">
    <citation type="submission" date="2014-11" db="EMBL/GenBank/DDBJ databases">
        <authorList>
            <person name="Amaro Gonzalez C."/>
        </authorList>
    </citation>
    <scope>NUCLEOTIDE SEQUENCE</scope>
</reference>
<evidence type="ECO:0000313" key="1">
    <source>
        <dbReference type="EMBL" id="JAH72800.1"/>
    </source>
</evidence>
<protein>
    <submittedName>
        <fullName evidence="1">Uncharacterized protein</fullName>
    </submittedName>
</protein>